<comment type="caution">
    <text evidence="9">The sequence shown here is derived from an EMBL/GenBank/DDBJ whole genome shotgun (WGS) entry which is preliminary data.</text>
</comment>
<reference evidence="9" key="1">
    <citation type="submission" date="2022-09" db="EMBL/GenBank/DDBJ databases">
        <title>Novosphingobium sp. Nov., a polycyclic aromatic hydrocarbon-degrading bacterium isolated form mangrove sediments in HongKong.</title>
        <authorList>
            <person name="Hu Z."/>
        </authorList>
    </citation>
    <scope>NUCLEOTIDE SEQUENCE</scope>
    <source>
        <strain evidence="9">HK4-1</strain>
    </source>
</reference>
<feature type="transmembrane region" description="Helical" evidence="8">
    <location>
        <begin position="56"/>
        <end position="74"/>
    </location>
</feature>
<keyword evidence="10" id="KW-1185">Reference proteome</keyword>
<dbReference type="Pfam" id="PF01925">
    <property type="entry name" value="TauE"/>
    <property type="match status" value="1"/>
</dbReference>
<sequence length="255" mass="25744">MGQALADVLGVSIVATPQIFLLACLAVLLGSVMQGLSGVGLGLVAAPVVILIDPSIGPGPLLVLAMLVSILMLLRRHGPLDRPGLALTLSGRIVGSLAGAGAYALLPLSVFGLVFGLLILLGVLLTALGFSVERTRGNLVSAGFISGVMGTLTSAGSPAIALIYHKSDGDTAKSTLAAFFCASSAISILALLLTGRFSLQQALESLVFVPAMVLGFLVSGVIAPWVSARQVRATVLIVAALSATALVARSLLALI</sequence>
<comment type="similarity">
    <text evidence="2 8">Belongs to the 4-toluene sulfonate uptake permease (TSUP) (TC 2.A.102) family.</text>
</comment>
<keyword evidence="3" id="KW-0813">Transport</keyword>
<dbReference type="PANTHER" id="PTHR30269:SF37">
    <property type="entry name" value="MEMBRANE TRANSPORTER PROTEIN"/>
    <property type="match status" value="1"/>
</dbReference>
<evidence type="ECO:0000256" key="8">
    <source>
        <dbReference type="RuleBase" id="RU363041"/>
    </source>
</evidence>
<protein>
    <recommendedName>
        <fullName evidence="8">Probable membrane transporter protein</fullName>
    </recommendedName>
</protein>
<feature type="transmembrane region" description="Helical" evidence="8">
    <location>
        <begin position="86"/>
        <end position="106"/>
    </location>
</feature>
<name>A0ABT2I0Y7_9SPHN</name>
<dbReference type="PANTHER" id="PTHR30269">
    <property type="entry name" value="TRANSMEMBRANE PROTEIN YFCA"/>
    <property type="match status" value="1"/>
</dbReference>
<evidence type="ECO:0000256" key="3">
    <source>
        <dbReference type="ARBA" id="ARBA00022448"/>
    </source>
</evidence>
<accession>A0ABT2I0Y7</accession>
<evidence type="ECO:0000313" key="10">
    <source>
        <dbReference type="Proteomes" id="UP001165583"/>
    </source>
</evidence>
<keyword evidence="4 8" id="KW-1003">Cell membrane</keyword>
<evidence type="ECO:0000256" key="7">
    <source>
        <dbReference type="ARBA" id="ARBA00023136"/>
    </source>
</evidence>
<evidence type="ECO:0000256" key="5">
    <source>
        <dbReference type="ARBA" id="ARBA00022692"/>
    </source>
</evidence>
<dbReference type="Proteomes" id="UP001165583">
    <property type="component" value="Unassembled WGS sequence"/>
</dbReference>
<feature type="transmembrane region" description="Helical" evidence="8">
    <location>
        <begin position="112"/>
        <end position="132"/>
    </location>
</feature>
<evidence type="ECO:0000256" key="2">
    <source>
        <dbReference type="ARBA" id="ARBA00009142"/>
    </source>
</evidence>
<dbReference type="InterPro" id="IPR052017">
    <property type="entry name" value="TSUP"/>
</dbReference>
<evidence type="ECO:0000256" key="4">
    <source>
        <dbReference type="ARBA" id="ARBA00022475"/>
    </source>
</evidence>
<keyword evidence="7 8" id="KW-0472">Membrane</keyword>
<organism evidence="9 10">
    <name type="scientific">Novosphingobium mangrovi</name>
    <name type="common">ex Huang et al. 2023</name>
    <dbReference type="NCBI Taxonomy" id="2976432"/>
    <lineage>
        <taxon>Bacteria</taxon>
        <taxon>Pseudomonadati</taxon>
        <taxon>Pseudomonadota</taxon>
        <taxon>Alphaproteobacteria</taxon>
        <taxon>Sphingomonadales</taxon>
        <taxon>Sphingomonadaceae</taxon>
        <taxon>Novosphingobium</taxon>
    </lineage>
</organism>
<keyword evidence="5 8" id="KW-0812">Transmembrane</keyword>
<dbReference type="InterPro" id="IPR002781">
    <property type="entry name" value="TM_pro_TauE-like"/>
</dbReference>
<comment type="subcellular location">
    <subcellularLocation>
        <location evidence="1 8">Cell membrane</location>
        <topology evidence="1 8">Multi-pass membrane protein</topology>
    </subcellularLocation>
</comment>
<dbReference type="EMBL" id="JANZXA010000001">
    <property type="protein sequence ID" value="MCT2398468.1"/>
    <property type="molecule type" value="Genomic_DNA"/>
</dbReference>
<feature type="transmembrane region" description="Helical" evidence="8">
    <location>
        <begin position="139"/>
        <end position="164"/>
    </location>
</feature>
<keyword evidence="6 8" id="KW-1133">Transmembrane helix</keyword>
<dbReference type="RefSeq" id="WP_260043939.1">
    <property type="nucleotide sequence ID" value="NZ_JANZXA010000001.1"/>
</dbReference>
<gene>
    <name evidence="9" type="ORF">NZK81_02795</name>
</gene>
<feature type="transmembrane region" description="Helical" evidence="8">
    <location>
        <begin position="206"/>
        <end position="227"/>
    </location>
</feature>
<evidence type="ECO:0000256" key="1">
    <source>
        <dbReference type="ARBA" id="ARBA00004651"/>
    </source>
</evidence>
<evidence type="ECO:0000256" key="6">
    <source>
        <dbReference type="ARBA" id="ARBA00022989"/>
    </source>
</evidence>
<feature type="transmembrane region" description="Helical" evidence="8">
    <location>
        <begin position="176"/>
        <end position="194"/>
    </location>
</feature>
<proteinExistence type="inferred from homology"/>
<evidence type="ECO:0000313" key="9">
    <source>
        <dbReference type="EMBL" id="MCT2398468.1"/>
    </source>
</evidence>
<feature type="transmembrane region" description="Helical" evidence="8">
    <location>
        <begin position="233"/>
        <end position="254"/>
    </location>
</feature>